<reference evidence="1 2" key="1">
    <citation type="submission" date="2018-06" db="EMBL/GenBank/DDBJ databases">
        <title>Genomic Encyclopedia of Archaeal and Bacterial Type Strains, Phase II (KMG-II): from individual species to whole genera.</title>
        <authorList>
            <person name="Goeker M."/>
        </authorList>
    </citation>
    <scope>NUCLEOTIDE SEQUENCE [LARGE SCALE GENOMIC DNA]</scope>
    <source>
        <strain evidence="1 2">DSM 15361</strain>
    </source>
</reference>
<protein>
    <recommendedName>
        <fullName evidence="3">HTH cro/C1-type domain-containing protein</fullName>
    </recommendedName>
</protein>
<proteinExistence type="predicted"/>
<dbReference type="RefSeq" id="WP_111540374.1">
    <property type="nucleotide sequence ID" value="NZ_QKYV01000002.1"/>
</dbReference>
<comment type="caution">
    <text evidence="1">The sequence shown here is derived from an EMBL/GenBank/DDBJ whole genome shotgun (WGS) entry which is preliminary data.</text>
</comment>
<keyword evidence="2" id="KW-1185">Reference proteome</keyword>
<dbReference type="Proteomes" id="UP000249542">
    <property type="component" value="Unassembled WGS sequence"/>
</dbReference>
<organism evidence="1 2">
    <name type="scientific">Mesonia algae</name>
    <dbReference type="NCBI Taxonomy" id="213248"/>
    <lineage>
        <taxon>Bacteria</taxon>
        <taxon>Pseudomonadati</taxon>
        <taxon>Bacteroidota</taxon>
        <taxon>Flavobacteriia</taxon>
        <taxon>Flavobacteriales</taxon>
        <taxon>Flavobacteriaceae</taxon>
        <taxon>Mesonia</taxon>
    </lineage>
</organism>
<dbReference type="AlphaFoldDB" id="A0A2W7IVL7"/>
<evidence type="ECO:0000313" key="1">
    <source>
        <dbReference type="EMBL" id="PZW42733.1"/>
    </source>
</evidence>
<evidence type="ECO:0000313" key="2">
    <source>
        <dbReference type="Proteomes" id="UP000249542"/>
    </source>
</evidence>
<sequence length="103" mass="11780">MKKNIENNIKLKIAIALNRLLEIRRNNEKSTNDIAESFNKIAINADIRKATVSDTFNAITLPSTATLILILDAMQFDLCIFSEHYKSITEKDIYQFSNRSKNS</sequence>
<dbReference type="EMBL" id="QKYV01000002">
    <property type="protein sequence ID" value="PZW42733.1"/>
    <property type="molecule type" value="Genomic_DNA"/>
</dbReference>
<name>A0A2W7IVL7_9FLAO</name>
<gene>
    <name evidence="1" type="ORF">LX95_01050</name>
</gene>
<evidence type="ECO:0008006" key="3">
    <source>
        <dbReference type="Google" id="ProtNLM"/>
    </source>
</evidence>
<accession>A0A2W7IVL7</accession>